<comment type="caution">
    <text evidence="1">The sequence shown here is derived from an EMBL/GenBank/DDBJ whole genome shotgun (WGS) entry which is preliminary data.</text>
</comment>
<reference evidence="1 2" key="1">
    <citation type="journal article" date="2019" name="Commun. Biol.">
        <title>The bagworm genome reveals a unique fibroin gene that provides high tensile strength.</title>
        <authorList>
            <person name="Kono N."/>
            <person name="Nakamura H."/>
            <person name="Ohtoshi R."/>
            <person name="Tomita M."/>
            <person name="Numata K."/>
            <person name="Arakawa K."/>
        </authorList>
    </citation>
    <scope>NUCLEOTIDE SEQUENCE [LARGE SCALE GENOMIC DNA]</scope>
</reference>
<gene>
    <name evidence="1" type="ORF">EVAR_44829_1</name>
</gene>
<sequence length="319" mass="35634">MRSDLIEDDMAGAGKGMLRSFGHLEMTNKIRWTKQTYSAKTESIHCAAQRSLLRRKPARTRPHPADSEEDSVMSLNESNFVAGTSNSSANETSFGTLDSNSQSKSVVFDGTFFKYVPEKSSDSKTVAICVKCLPKKTVHIKGHRNSSSNFVSHLKRIHGSTVVEEYRKHQDVSKNKRKEKLEPLLQNSEATLKVKGPVSQEDFERDLQKNLQLSRALGIKNPLTDNEFEYLEEFIECAAPVATALDILQVNESSDDPLPISLSISTIHYTILFATKKLATHRCLLRDCECPWAAVNISSLMTRLLICLSNTLKKTPKGT</sequence>
<dbReference type="AlphaFoldDB" id="A0A4C1X757"/>
<evidence type="ECO:0000313" key="1">
    <source>
        <dbReference type="EMBL" id="GBP59611.1"/>
    </source>
</evidence>
<evidence type="ECO:0000313" key="2">
    <source>
        <dbReference type="Proteomes" id="UP000299102"/>
    </source>
</evidence>
<protein>
    <recommendedName>
        <fullName evidence="3">BED-type domain-containing protein</fullName>
    </recommendedName>
</protein>
<evidence type="ECO:0008006" key="3">
    <source>
        <dbReference type="Google" id="ProtNLM"/>
    </source>
</evidence>
<organism evidence="1 2">
    <name type="scientific">Eumeta variegata</name>
    <name type="common">Bagworm moth</name>
    <name type="synonym">Eumeta japonica</name>
    <dbReference type="NCBI Taxonomy" id="151549"/>
    <lineage>
        <taxon>Eukaryota</taxon>
        <taxon>Metazoa</taxon>
        <taxon>Ecdysozoa</taxon>
        <taxon>Arthropoda</taxon>
        <taxon>Hexapoda</taxon>
        <taxon>Insecta</taxon>
        <taxon>Pterygota</taxon>
        <taxon>Neoptera</taxon>
        <taxon>Endopterygota</taxon>
        <taxon>Lepidoptera</taxon>
        <taxon>Glossata</taxon>
        <taxon>Ditrysia</taxon>
        <taxon>Tineoidea</taxon>
        <taxon>Psychidae</taxon>
        <taxon>Oiketicinae</taxon>
        <taxon>Eumeta</taxon>
    </lineage>
</organism>
<dbReference type="OrthoDB" id="8912104at2759"/>
<proteinExistence type="predicted"/>
<dbReference type="Proteomes" id="UP000299102">
    <property type="component" value="Unassembled WGS sequence"/>
</dbReference>
<accession>A0A4C1X757</accession>
<dbReference type="EMBL" id="BGZK01000765">
    <property type="protein sequence ID" value="GBP59611.1"/>
    <property type="molecule type" value="Genomic_DNA"/>
</dbReference>
<keyword evidence="2" id="KW-1185">Reference proteome</keyword>
<name>A0A4C1X757_EUMVA</name>